<keyword evidence="1" id="KW-1133">Transmembrane helix</keyword>
<dbReference type="PANTHER" id="PTHR31157:SF1">
    <property type="entry name" value="SCP DOMAIN-CONTAINING PROTEIN"/>
    <property type="match status" value="1"/>
</dbReference>
<evidence type="ECO:0000313" key="3">
    <source>
        <dbReference type="Proteomes" id="UP000034069"/>
    </source>
</evidence>
<keyword evidence="1" id="KW-0472">Membrane</keyword>
<dbReference type="AlphaFoldDB" id="A0A0G1GMG8"/>
<dbReference type="PANTHER" id="PTHR31157">
    <property type="entry name" value="SCP DOMAIN-CONTAINING PROTEIN"/>
    <property type="match status" value="1"/>
</dbReference>
<evidence type="ECO:0000313" key="2">
    <source>
        <dbReference type="EMBL" id="KKT35568.1"/>
    </source>
</evidence>
<sequence>MIKNVLRIFTLLAAMTIVYFGFEKLGLNIPVINLQTTNAPSLIKTEWTEEKVLMMINDYRQKKGLGVLTPNEKLSMAAKARLAVLMQYEDSLGEITGLTREEAVEMVGYNYSWIGDLAVLGFFRSNDLTAFWTTQENSRQTLEEPNLKEAGIAVVMGGETMSIYALLGAPGKVKKATTRPSSPASASWGGPDLWVAVNNRRVEFGVNPLRQKDELCTIAAIRLNQILDLGELDAHAGFEPTLNREDLKWISEKYNISEFLVSGYSTPQESVAAWENTLGHKKLLSGGEYVWGCIYAQNKFGVAIAAY</sequence>
<comment type="caution">
    <text evidence="2">The sequence shown here is derived from an EMBL/GenBank/DDBJ whole genome shotgun (WGS) entry which is preliminary data.</text>
</comment>
<feature type="transmembrane region" description="Helical" evidence="1">
    <location>
        <begin position="5"/>
        <end position="22"/>
    </location>
</feature>
<accession>A0A0G1GMG8</accession>
<evidence type="ECO:0008006" key="4">
    <source>
        <dbReference type="Google" id="ProtNLM"/>
    </source>
</evidence>
<dbReference type="Gene3D" id="3.40.33.10">
    <property type="entry name" value="CAP"/>
    <property type="match status" value="2"/>
</dbReference>
<reference evidence="2 3" key="1">
    <citation type="journal article" date="2015" name="Nature">
        <title>rRNA introns, odd ribosomes, and small enigmatic genomes across a large radiation of phyla.</title>
        <authorList>
            <person name="Brown C.T."/>
            <person name="Hug L.A."/>
            <person name="Thomas B.C."/>
            <person name="Sharon I."/>
            <person name="Castelle C.J."/>
            <person name="Singh A."/>
            <person name="Wilkins M.J."/>
            <person name="Williams K.H."/>
            <person name="Banfield J.F."/>
        </authorList>
    </citation>
    <scope>NUCLEOTIDE SEQUENCE [LARGE SCALE GENOMIC DNA]</scope>
</reference>
<name>A0A0G1GMG8_9BACT</name>
<evidence type="ECO:0000256" key="1">
    <source>
        <dbReference type="SAM" id="Phobius"/>
    </source>
</evidence>
<dbReference type="EMBL" id="LCHN01000014">
    <property type="protein sequence ID" value="KKT35568.1"/>
    <property type="molecule type" value="Genomic_DNA"/>
</dbReference>
<gene>
    <name evidence="2" type="ORF">UW23_C0014G0009</name>
</gene>
<dbReference type="Proteomes" id="UP000034069">
    <property type="component" value="Unassembled WGS sequence"/>
</dbReference>
<organism evidence="2 3">
    <name type="scientific">Candidatus Collierbacteria bacterium GW2011_GWA1_44_12</name>
    <dbReference type="NCBI Taxonomy" id="1618376"/>
    <lineage>
        <taxon>Bacteria</taxon>
        <taxon>Candidatus Collieribacteriota</taxon>
    </lineage>
</organism>
<keyword evidence="1" id="KW-0812">Transmembrane</keyword>
<proteinExistence type="predicted"/>
<protein>
    <recommendedName>
        <fullName evidence="4">SCP domain-containing protein</fullName>
    </recommendedName>
</protein>
<dbReference type="InterPro" id="IPR035940">
    <property type="entry name" value="CAP_sf"/>
</dbReference>